<organism evidence="8 9">
    <name type="scientific">Paraglaciecola mesophila</name>
    <dbReference type="NCBI Taxonomy" id="197222"/>
    <lineage>
        <taxon>Bacteria</taxon>
        <taxon>Pseudomonadati</taxon>
        <taxon>Pseudomonadota</taxon>
        <taxon>Gammaproteobacteria</taxon>
        <taxon>Alteromonadales</taxon>
        <taxon>Alteromonadaceae</taxon>
        <taxon>Paraglaciecola</taxon>
    </lineage>
</organism>
<keyword evidence="9" id="KW-1185">Reference proteome</keyword>
<protein>
    <recommendedName>
        <fullName evidence="6">TVP38/TMEM64 family membrane protein</fullName>
    </recommendedName>
</protein>
<dbReference type="GO" id="GO:0005886">
    <property type="term" value="C:plasma membrane"/>
    <property type="evidence" value="ECO:0007669"/>
    <property type="project" value="UniProtKB-SubCell"/>
</dbReference>
<keyword evidence="3 6" id="KW-0812">Transmembrane</keyword>
<keyword evidence="4 6" id="KW-1133">Transmembrane helix</keyword>
<dbReference type="Proteomes" id="UP000464524">
    <property type="component" value="Chromosome"/>
</dbReference>
<keyword evidence="2 6" id="KW-1003">Cell membrane</keyword>
<dbReference type="PANTHER" id="PTHR12677">
    <property type="entry name" value="GOLGI APPARATUS MEMBRANE PROTEIN TVP38-RELATED"/>
    <property type="match status" value="1"/>
</dbReference>
<evidence type="ECO:0000256" key="3">
    <source>
        <dbReference type="ARBA" id="ARBA00022692"/>
    </source>
</evidence>
<dbReference type="RefSeq" id="WP_160181122.1">
    <property type="nucleotide sequence ID" value="NZ_CP047656.1"/>
</dbReference>
<keyword evidence="5 6" id="KW-0472">Membrane</keyword>
<evidence type="ECO:0000256" key="6">
    <source>
        <dbReference type="RuleBase" id="RU366058"/>
    </source>
</evidence>
<evidence type="ECO:0000313" key="8">
    <source>
        <dbReference type="EMBL" id="QHJ12980.1"/>
    </source>
</evidence>
<evidence type="ECO:0000259" key="7">
    <source>
        <dbReference type="Pfam" id="PF09335"/>
    </source>
</evidence>
<name>A0A857JPA5_9ALTE</name>
<comment type="subcellular location">
    <subcellularLocation>
        <location evidence="1 6">Cell membrane</location>
        <topology evidence="1 6">Multi-pass membrane protein</topology>
    </subcellularLocation>
</comment>
<gene>
    <name evidence="8" type="ORF">FX988_03238</name>
</gene>
<evidence type="ECO:0000256" key="5">
    <source>
        <dbReference type="ARBA" id="ARBA00023136"/>
    </source>
</evidence>
<evidence type="ECO:0000313" key="9">
    <source>
        <dbReference type="Proteomes" id="UP000464524"/>
    </source>
</evidence>
<feature type="transmembrane region" description="Helical" evidence="6">
    <location>
        <begin position="198"/>
        <end position="216"/>
    </location>
</feature>
<proteinExistence type="inferred from homology"/>
<feature type="domain" description="VTT" evidence="7">
    <location>
        <begin position="73"/>
        <end position="188"/>
    </location>
</feature>
<dbReference type="EMBL" id="CP047656">
    <property type="protein sequence ID" value="QHJ12980.1"/>
    <property type="molecule type" value="Genomic_DNA"/>
</dbReference>
<dbReference type="KEGG" id="pmes:FX988_03238"/>
<evidence type="ECO:0000256" key="4">
    <source>
        <dbReference type="ARBA" id="ARBA00022989"/>
    </source>
</evidence>
<dbReference type="OrthoDB" id="7348996at2"/>
<dbReference type="PANTHER" id="PTHR12677:SF59">
    <property type="entry name" value="GOLGI APPARATUS MEMBRANE PROTEIN TVP38-RELATED"/>
    <property type="match status" value="1"/>
</dbReference>
<feature type="transmembrane region" description="Helical" evidence="6">
    <location>
        <begin position="168"/>
        <end position="186"/>
    </location>
</feature>
<comment type="similarity">
    <text evidence="6">Belongs to the TVP38/TMEM64 family.</text>
</comment>
<sequence length="225" mass="24702">MPSRRPFFLTPSIVFKSLLFLLACTAIGGLLSILPIFDGLNQQWVDTQIRQNGALGVGYFLLLSAGAMSIGCPRQVMAFLGGYAFGFLHGAVLSILGAILGCIWSFFVSRLLLKPVLTRRYSRRINQVGNFLQDRPVIKTLIIRLLPLGNNLLTNLLVGVTKIKARHFILGSGLGYVPQMSLFALMGEGIVVLSVWKVGVSIITLFIGAVLSAYLYKQYKYSLES</sequence>
<feature type="transmembrane region" description="Helical" evidence="6">
    <location>
        <begin position="52"/>
        <end position="71"/>
    </location>
</feature>
<evidence type="ECO:0000256" key="1">
    <source>
        <dbReference type="ARBA" id="ARBA00004651"/>
    </source>
</evidence>
<evidence type="ECO:0000256" key="2">
    <source>
        <dbReference type="ARBA" id="ARBA00022475"/>
    </source>
</evidence>
<feature type="transmembrane region" description="Helical" evidence="6">
    <location>
        <begin position="91"/>
        <end position="113"/>
    </location>
</feature>
<accession>A0A857JPA5</accession>
<feature type="transmembrane region" description="Helical" evidence="6">
    <location>
        <begin position="20"/>
        <end position="40"/>
    </location>
</feature>
<dbReference type="AlphaFoldDB" id="A0A857JPA5"/>
<dbReference type="InterPro" id="IPR015414">
    <property type="entry name" value="TMEM64"/>
</dbReference>
<dbReference type="InterPro" id="IPR032816">
    <property type="entry name" value="VTT_dom"/>
</dbReference>
<reference evidence="8 9" key="1">
    <citation type="submission" date="2019-12" db="EMBL/GenBank/DDBJ databases">
        <title>Genome sequencing and assembly of endphytes of Porphyra tenera.</title>
        <authorList>
            <person name="Park J.M."/>
            <person name="Shin R."/>
            <person name="Jo S.H."/>
        </authorList>
    </citation>
    <scope>NUCLEOTIDE SEQUENCE [LARGE SCALE GENOMIC DNA]</scope>
    <source>
        <strain evidence="8 9">GPM4</strain>
    </source>
</reference>
<dbReference type="Pfam" id="PF09335">
    <property type="entry name" value="VTT_dom"/>
    <property type="match status" value="1"/>
</dbReference>